<keyword evidence="1" id="KW-0677">Repeat</keyword>
<dbReference type="eggNOG" id="KOG4197">
    <property type="taxonomic scope" value="Eukaryota"/>
</dbReference>
<dbReference type="InterPro" id="IPR002885">
    <property type="entry name" value="PPR_rpt"/>
</dbReference>
<dbReference type="PROSITE" id="PS51375">
    <property type="entry name" value="PPR"/>
    <property type="match status" value="5"/>
</dbReference>
<feature type="repeat" description="PPR" evidence="3">
    <location>
        <begin position="224"/>
        <end position="258"/>
    </location>
</feature>
<dbReference type="Proteomes" id="UP000006038">
    <property type="component" value="Chromosome 1"/>
</dbReference>
<feature type="repeat" description="PPR" evidence="3">
    <location>
        <begin position="526"/>
        <end position="560"/>
    </location>
</feature>
<dbReference type="Pfam" id="PF01535">
    <property type="entry name" value="PPR"/>
    <property type="match status" value="9"/>
</dbReference>
<dbReference type="InterPro" id="IPR011990">
    <property type="entry name" value="TPR-like_helical_dom_sf"/>
</dbReference>
<dbReference type="FunFam" id="1.25.40.10:FF:003309">
    <property type="entry name" value="Uncharacterized protein"/>
    <property type="match status" value="1"/>
</dbReference>
<dbReference type="EnsemblPlants" id="OB01G31270.1">
    <property type="protein sequence ID" value="OB01G31270.1"/>
    <property type="gene ID" value="OB01G31270"/>
</dbReference>
<dbReference type="NCBIfam" id="TIGR00756">
    <property type="entry name" value="PPR"/>
    <property type="match status" value="4"/>
</dbReference>
<dbReference type="AlphaFoldDB" id="J3L1M1"/>
<evidence type="ECO:0000256" key="1">
    <source>
        <dbReference type="ARBA" id="ARBA00022737"/>
    </source>
</evidence>
<dbReference type="OrthoDB" id="185373at2759"/>
<dbReference type="GO" id="GO:0003723">
    <property type="term" value="F:RNA binding"/>
    <property type="evidence" value="ECO:0007669"/>
    <property type="project" value="InterPro"/>
</dbReference>
<dbReference type="InterPro" id="IPR046848">
    <property type="entry name" value="E_motif"/>
</dbReference>
<evidence type="ECO:0008006" key="6">
    <source>
        <dbReference type="Google" id="ProtNLM"/>
    </source>
</evidence>
<dbReference type="InterPro" id="IPR046960">
    <property type="entry name" value="PPR_At4g14850-like_plant"/>
</dbReference>
<dbReference type="OMA" id="PEMDSTY"/>
<dbReference type="GeneID" id="102700764"/>
<accession>J3L1M1</accession>
<feature type="repeat" description="PPR" evidence="3">
    <location>
        <begin position="123"/>
        <end position="157"/>
    </location>
</feature>
<feature type="repeat" description="PPR" evidence="3">
    <location>
        <begin position="426"/>
        <end position="460"/>
    </location>
</feature>
<keyword evidence="2" id="KW-0809">Transit peptide</keyword>
<dbReference type="HOGENOM" id="CLU_002706_15_6_1"/>
<organism evidence="4">
    <name type="scientific">Oryza brachyantha</name>
    <name type="common">malo sina</name>
    <dbReference type="NCBI Taxonomy" id="4533"/>
    <lineage>
        <taxon>Eukaryota</taxon>
        <taxon>Viridiplantae</taxon>
        <taxon>Streptophyta</taxon>
        <taxon>Embryophyta</taxon>
        <taxon>Tracheophyta</taxon>
        <taxon>Spermatophyta</taxon>
        <taxon>Magnoliopsida</taxon>
        <taxon>Liliopsida</taxon>
        <taxon>Poales</taxon>
        <taxon>Poaceae</taxon>
        <taxon>BOP clade</taxon>
        <taxon>Oryzoideae</taxon>
        <taxon>Oryzeae</taxon>
        <taxon>Oryzinae</taxon>
        <taxon>Oryza</taxon>
    </lineage>
</organism>
<evidence type="ECO:0000313" key="5">
    <source>
        <dbReference type="Proteomes" id="UP000006038"/>
    </source>
</evidence>
<dbReference type="PANTHER" id="PTHR47926:SF382">
    <property type="entry name" value="PENTACOTRIPEPTIDE-REPEAT REGION OF PRORP DOMAIN-CONTAINING PROTEIN"/>
    <property type="match status" value="1"/>
</dbReference>
<reference evidence="4" key="2">
    <citation type="submission" date="2013-04" db="UniProtKB">
        <authorList>
            <consortium name="EnsemblPlants"/>
        </authorList>
    </citation>
    <scope>IDENTIFICATION</scope>
</reference>
<dbReference type="GO" id="GO:0009451">
    <property type="term" value="P:RNA modification"/>
    <property type="evidence" value="ECO:0007669"/>
    <property type="project" value="InterPro"/>
</dbReference>
<dbReference type="FunFam" id="1.25.40.10:FF:003297">
    <property type="entry name" value="Uncharacterized protein"/>
    <property type="match status" value="1"/>
</dbReference>
<dbReference type="PANTHER" id="PTHR47926">
    <property type="entry name" value="PENTATRICOPEPTIDE REPEAT-CONTAINING PROTEIN"/>
    <property type="match status" value="1"/>
</dbReference>
<dbReference type="FunFam" id="1.25.40.10:FF:000090">
    <property type="entry name" value="Pentatricopeptide repeat-containing protein, chloroplastic"/>
    <property type="match status" value="1"/>
</dbReference>
<keyword evidence="5" id="KW-1185">Reference proteome</keyword>
<dbReference type="Pfam" id="PF13041">
    <property type="entry name" value="PPR_2"/>
    <property type="match status" value="1"/>
</dbReference>
<dbReference type="Pfam" id="PF20431">
    <property type="entry name" value="E_motif"/>
    <property type="match status" value="1"/>
</dbReference>
<feature type="repeat" description="PPR" evidence="3">
    <location>
        <begin position="22"/>
        <end position="56"/>
    </location>
</feature>
<proteinExistence type="predicted"/>
<dbReference type="Gramene" id="OB01G31270.1">
    <property type="protein sequence ID" value="OB01G31270.1"/>
    <property type="gene ID" value="OB01G31270"/>
</dbReference>
<name>J3L1M1_ORYBR</name>
<reference evidence="4" key="1">
    <citation type="journal article" date="2013" name="Nat. Commun.">
        <title>Whole-genome sequencing of Oryza brachyantha reveals mechanisms underlying Oryza genome evolution.</title>
        <authorList>
            <person name="Chen J."/>
            <person name="Huang Q."/>
            <person name="Gao D."/>
            <person name="Wang J."/>
            <person name="Lang Y."/>
            <person name="Liu T."/>
            <person name="Li B."/>
            <person name="Bai Z."/>
            <person name="Luis Goicoechea J."/>
            <person name="Liang C."/>
            <person name="Chen C."/>
            <person name="Zhang W."/>
            <person name="Sun S."/>
            <person name="Liao Y."/>
            <person name="Zhang X."/>
            <person name="Yang L."/>
            <person name="Song C."/>
            <person name="Wang M."/>
            <person name="Shi J."/>
            <person name="Liu G."/>
            <person name="Liu J."/>
            <person name="Zhou H."/>
            <person name="Zhou W."/>
            <person name="Yu Q."/>
            <person name="An N."/>
            <person name="Chen Y."/>
            <person name="Cai Q."/>
            <person name="Wang B."/>
            <person name="Liu B."/>
            <person name="Min J."/>
            <person name="Huang Y."/>
            <person name="Wu H."/>
            <person name="Li Z."/>
            <person name="Zhang Y."/>
            <person name="Yin Y."/>
            <person name="Song W."/>
            <person name="Jiang J."/>
            <person name="Jackson S.A."/>
            <person name="Wing R.A."/>
            <person name="Wang J."/>
            <person name="Chen M."/>
        </authorList>
    </citation>
    <scope>NUCLEOTIDE SEQUENCE [LARGE SCALE GENOMIC DNA]</scope>
    <source>
        <strain evidence="4">cv. IRGC 101232</strain>
    </source>
</reference>
<evidence type="ECO:0000313" key="4">
    <source>
        <dbReference type="EnsemblPlants" id="OB01G31270.1"/>
    </source>
</evidence>
<evidence type="ECO:0000256" key="3">
    <source>
        <dbReference type="PROSITE-ProRule" id="PRU00708"/>
    </source>
</evidence>
<dbReference type="KEGG" id="obr:102700764"/>
<evidence type="ECO:0000256" key="2">
    <source>
        <dbReference type="ARBA" id="ARBA00022946"/>
    </source>
</evidence>
<dbReference type="SUPFAM" id="SSF48452">
    <property type="entry name" value="TPR-like"/>
    <property type="match status" value="1"/>
</dbReference>
<protein>
    <recommendedName>
        <fullName evidence="6">Pentacotripeptide-repeat region of PRORP domain-containing protein</fullName>
    </recommendedName>
</protein>
<sequence length="722" mass="79299">MYCKCGRLSDARSVFDGMPHRDVVAWTAMISAHTAAGDAGSALELFAGMGEQRVVPNEFALAAALRACTVGSDLGFTPQVHAQAVKLESLLDPYVASSLVEAYVSCGEVDVAERALLDSPARSAVSWNALLNEHARHGEYTRVMLVFDKLVESGDEISKYTLPTVLKCCTELGLAKSGQAVHGLVIKRGPETDSIVNNCLIEMYSKCQSADDAYEVFVRIDEPDVVHCSAMISCFDRHDMVPEAFDIFIQMSDMGVEPNQYIFVGIAIVASRTGDLNLCRSVHACIVKSGFSRTKGVCDAIVSMYVKAGAVQDSVLAFDLMHGPDITSWNTLLSGFYSGNNGEHGLAIFKQLICEGVLANKYTYVGILRCCTSLMNLRFGCQVHACVLKSGFQRDDDISRMLLDMYVQAGCFTNARLVFDQLKERDVFSWTVFMSTYGKTDEGEKAIECFRSMLQENKRPNDATLATSLSVCSDLACLGSGLQLHSYTIKSGWSSSVVSSALVDMYVKCGNIRDAEMLFDESDTHDLVEWNTIICGYAHHGRGYKALEAFQEMIDEGKVPDEITFVGVLSACSHAGLLDEGRRYFKLLSSVYGITPTLEHYACMVDILAKAGKLTEAEFLINDMPLIPDASLWKTILAACRIHGNVEVAERAAEKLFEIQPDDISSCILLSNIYADLKMWNDVAKVRSMLVDCGVKKEPGCSWIEINGKIHVFLSQDGFSKY</sequence>
<dbReference type="Gene3D" id="1.25.40.10">
    <property type="entry name" value="Tetratricopeptide repeat domain"/>
    <property type="match status" value="5"/>
</dbReference>